<dbReference type="InterPro" id="IPR016137">
    <property type="entry name" value="RGS"/>
</dbReference>
<dbReference type="SUPFAM" id="SSF48097">
    <property type="entry name" value="Regulator of G-protein signaling, RGS"/>
    <property type="match status" value="1"/>
</dbReference>
<name>A0A1Y1XXW2_9FUNG</name>
<gene>
    <name evidence="3" type="ORF">K493DRAFT_318055</name>
</gene>
<sequence>MTASVLGLIIAVSIYDIFILVTVGLLIYYRNDPFFAHRNILITTIIGLTSAVLLPVVVFIPYIPCWLFLYLVNLLFPLIFICFTGKVIQLTFLYYSTQAKLSRSEDYASSETSQTILANPGANVFYRYQRYFNNYVWLTWCGVELTLYLILISIILFTAPSLPTDFSDIQTIAFSPTLICYSFHILIQWPIFIWYLRYVNDAFHIRFGLLLMELMEIVSIVGLILRVTIDYIKEHWEIYAIYCAVRIILVHIAVLVVPLCRRPRTPKAVDPFHPCYDISSLLSIMKDPVLYEDFKQFALRVFAVENTLFYRRCMDLKAASNSVITNKKEVYNIYNIFIRPNSEMEINITEDVQDQISFALMKPHHDGYPMDLFDRAMNQVLDIIYHDIFPRYLAYKNRLPV</sequence>
<dbReference type="STRING" id="1314790.A0A1Y1XXW2"/>
<dbReference type="Pfam" id="PF00615">
    <property type="entry name" value="RGS"/>
    <property type="match status" value="1"/>
</dbReference>
<feature type="transmembrane region" description="Helical" evidence="1">
    <location>
        <begin position="69"/>
        <end position="95"/>
    </location>
</feature>
<evidence type="ECO:0000313" key="3">
    <source>
        <dbReference type="EMBL" id="ORX90316.1"/>
    </source>
</evidence>
<feature type="transmembrane region" description="Helical" evidence="1">
    <location>
        <begin position="135"/>
        <end position="159"/>
    </location>
</feature>
<proteinExistence type="predicted"/>
<reference evidence="3 4" key="1">
    <citation type="submission" date="2016-07" db="EMBL/GenBank/DDBJ databases">
        <title>Pervasive Adenine N6-methylation of Active Genes in Fungi.</title>
        <authorList>
            <consortium name="DOE Joint Genome Institute"/>
            <person name="Mondo S.J."/>
            <person name="Dannebaum R.O."/>
            <person name="Kuo R.C."/>
            <person name="Labutti K."/>
            <person name="Haridas S."/>
            <person name="Kuo A."/>
            <person name="Salamov A."/>
            <person name="Ahrendt S.R."/>
            <person name="Lipzen A."/>
            <person name="Sullivan W."/>
            <person name="Andreopoulos W.B."/>
            <person name="Clum A."/>
            <person name="Lindquist E."/>
            <person name="Daum C."/>
            <person name="Ramamoorthy G.K."/>
            <person name="Gryganskyi A."/>
            <person name="Culley D."/>
            <person name="Magnuson J.K."/>
            <person name="James T.Y."/>
            <person name="O'Malley M.A."/>
            <person name="Stajich J.E."/>
            <person name="Spatafora J.W."/>
            <person name="Visel A."/>
            <person name="Grigoriev I.V."/>
        </authorList>
    </citation>
    <scope>NUCLEOTIDE SEQUENCE [LARGE SCALE GENOMIC DNA]</scope>
    <source>
        <strain evidence="3 4">CBS 931.73</strain>
    </source>
</reference>
<evidence type="ECO:0000313" key="4">
    <source>
        <dbReference type="Proteomes" id="UP000193498"/>
    </source>
</evidence>
<dbReference type="SMART" id="SM00315">
    <property type="entry name" value="RGS"/>
    <property type="match status" value="1"/>
</dbReference>
<feature type="transmembrane region" description="Helical" evidence="1">
    <location>
        <begin position="239"/>
        <end position="260"/>
    </location>
</feature>
<dbReference type="PANTHER" id="PTHR10845">
    <property type="entry name" value="REGULATOR OF G PROTEIN SIGNALING"/>
    <property type="match status" value="1"/>
</dbReference>
<feature type="domain" description="RGS" evidence="2">
    <location>
        <begin position="280"/>
        <end position="393"/>
    </location>
</feature>
<dbReference type="InterPro" id="IPR044926">
    <property type="entry name" value="RGS_subdomain_2"/>
</dbReference>
<protein>
    <recommendedName>
        <fullName evidence="2">RGS domain-containing protein</fullName>
    </recommendedName>
</protein>
<dbReference type="Gene3D" id="1.10.167.10">
    <property type="entry name" value="Regulator of G-protein Signalling 4, domain 2"/>
    <property type="match status" value="1"/>
</dbReference>
<evidence type="ECO:0000256" key="1">
    <source>
        <dbReference type="SAM" id="Phobius"/>
    </source>
</evidence>
<keyword evidence="1" id="KW-1133">Transmembrane helix</keyword>
<dbReference type="AlphaFoldDB" id="A0A1Y1XXW2"/>
<comment type="caution">
    <text evidence="3">The sequence shown here is derived from an EMBL/GenBank/DDBJ whole genome shotgun (WGS) entry which is preliminary data.</text>
</comment>
<feature type="transmembrane region" description="Helical" evidence="1">
    <location>
        <begin position="40"/>
        <end position="63"/>
    </location>
</feature>
<feature type="transmembrane region" description="Helical" evidence="1">
    <location>
        <begin position="207"/>
        <end position="227"/>
    </location>
</feature>
<dbReference type="OrthoDB" id="196547at2759"/>
<dbReference type="PANTHER" id="PTHR10845:SF192">
    <property type="entry name" value="DOUBLE HIT, ISOFORM B"/>
    <property type="match status" value="1"/>
</dbReference>
<keyword evidence="1" id="KW-0472">Membrane</keyword>
<keyword evidence="4" id="KW-1185">Reference proteome</keyword>
<dbReference type="PROSITE" id="PS50132">
    <property type="entry name" value="RGS"/>
    <property type="match status" value="1"/>
</dbReference>
<feature type="transmembrane region" description="Helical" evidence="1">
    <location>
        <begin position="171"/>
        <end position="195"/>
    </location>
</feature>
<dbReference type="EMBL" id="MCFE01000386">
    <property type="protein sequence ID" value="ORX90316.1"/>
    <property type="molecule type" value="Genomic_DNA"/>
</dbReference>
<evidence type="ECO:0000259" key="2">
    <source>
        <dbReference type="PROSITE" id="PS50132"/>
    </source>
</evidence>
<dbReference type="CDD" id="cd07440">
    <property type="entry name" value="RGS"/>
    <property type="match status" value="1"/>
</dbReference>
<dbReference type="PRINTS" id="PR01301">
    <property type="entry name" value="RGSPROTEIN"/>
</dbReference>
<keyword evidence="1" id="KW-0812">Transmembrane</keyword>
<organism evidence="3 4">
    <name type="scientific">Basidiobolus meristosporus CBS 931.73</name>
    <dbReference type="NCBI Taxonomy" id="1314790"/>
    <lineage>
        <taxon>Eukaryota</taxon>
        <taxon>Fungi</taxon>
        <taxon>Fungi incertae sedis</taxon>
        <taxon>Zoopagomycota</taxon>
        <taxon>Entomophthoromycotina</taxon>
        <taxon>Basidiobolomycetes</taxon>
        <taxon>Basidiobolales</taxon>
        <taxon>Basidiobolaceae</taxon>
        <taxon>Basidiobolus</taxon>
    </lineage>
</organism>
<dbReference type="Proteomes" id="UP000193498">
    <property type="component" value="Unassembled WGS sequence"/>
</dbReference>
<feature type="transmembrane region" description="Helical" evidence="1">
    <location>
        <begin position="6"/>
        <end position="28"/>
    </location>
</feature>
<accession>A0A1Y1XXW2</accession>
<dbReference type="InterPro" id="IPR036305">
    <property type="entry name" value="RGS_sf"/>
</dbReference>
<dbReference type="InParanoid" id="A0A1Y1XXW2"/>